<reference evidence="2" key="2">
    <citation type="submission" date="2019-03" db="EMBL/GenBank/DDBJ databases">
        <authorList>
            <person name="Chen S.-C."/>
            <person name="Wu S.-Y."/>
            <person name="Lai M.-C."/>
        </authorList>
    </citation>
    <scope>NUCLEOTIDE SEQUENCE</scope>
    <source>
        <strain evidence="2">ML15</strain>
    </source>
</reference>
<keyword evidence="1" id="KW-0812">Transmembrane</keyword>
<keyword evidence="1" id="KW-0472">Membrane</keyword>
<keyword evidence="3" id="KW-1185">Reference proteome</keyword>
<reference evidence="2" key="1">
    <citation type="journal article" date="2005" name="Int. J. Syst. Evol. Microbiol.">
        <title>Methanofollis formosanus sp. nov., isolated from a fish pond.</title>
        <authorList>
            <person name="Wu S.Y."/>
            <person name="Chen S.C."/>
            <person name="Lai M.C."/>
        </authorList>
    </citation>
    <scope>NUCLEOTIDE SEQUENCE</scope>
    <source>
        <strain evidence="2">ML15</strain>
    </source>
</reference>
<organism evidence="2 3">
    <name type="scientific">Methanofollis formosanus</name>
    <dbReference type="NCBI Taxonomy" id="299308"/>
    <lineage>
        <taxon>Archaea</taxon>
        <taxon>Methanobacteriati</taxon>
        <taxon>Methanobacteriota</taxon>
        <taxon>Stenosarchaea group</taxon>
        <taxon>Methanomicrobia</taxon>
        <taxon>Methanomicrobiales</taxon>
        <taxon>Methanomicrobiaceae</taxon>
        <taxon>Methanofollis</taxon>
    </lineage>
</organism>
<keyword evidence="1" id="KW-1133">Transmembrane helix</keyword>
<dbReference type="EMBL" id="CP037968">
    <property type="protein sequence ID" value="QYZ78039.1"/>
    <property type="molecule type" value="Genomic_DNA"/>
</dbReference>
<feature type="transmembrane region" description="Helical" evidence="1">
    <location>
        <begin position="243"/>
        <end position="265"/>
    </location>
</feature>
<sequence length="367" mass="41422">MIEPDTPTLLFKRTVGRGQALEAVRAWWDDRLMARDLRDRARVIECRLKYYPFWRLTACVKGRVEGYRIESNDVTSWEVPTKAALDRDFVWTRAASDTSALGVSYLRNLDGETVLSDAFIGQVTVPEEEGIAEGRRAMERGAQRHSGVPHVTGHKIFLWHPQSTLLIYPFWVVRYLYADRTYFATVDGVTGDLVAGRAPGNLFRRIFAFVAATAASILTVVVWVVVLERSVFRDAGPVSDLDIFLLVLAMPMITLYGWGMVIDAFTFSCHGAKITAGDVHGGYRHSQDNLPSEQMITLTAGIVLGFLFMVGGGLVFYHWRMWPGLVAAVAGLVVHILSCTCWYNPAWETEGRRRARNTRPMQREEEW</sequence>
<evidence type="ECO:0000256" key="1">
    <source>
        <dbReference type="SAM" id="Phobius"/>
    </source>
</evidence>
<gene>
    <name evidence="2" type="ORF">E2N92_00630</name>
</gene>
<name>A0A8G1A072_9EURY</name>
<accession>A0A8G1A072</accession>
<evidence type="ECO:0000313" key="2">
    <source>
        <dbReference type="EMBL" id="QYZ78039.1"/>
    </source>
</evidence>
<evidence type="ECO:0000313" key="3">
    <source>
        <dbReference type="Proteomes" id="UP000826709"/>
    </source>
</evidence>
<dbReference type="RefSeq" id="WP_220681777.1">
    <property type="nucleotide sequence ID" value="NZ_CP037968.1"/>
</dbReference>
<feature type="transmembrane region" description="Helical" evidence="1">
    <location>
        <begin position="206"/>
        <end position="227"/>
    </location>
</feature>
<proteinExistence type="predicted"/>
<feature type="transmembrane region" description="Helical" evidence="1">
    <location>
        <begin position="325"/>
        <end position="344"/>
    </location>
</feature>
<dbReference type="AlphaFoldDB" id="A0A8G1A072"/>
<dbReference type="Proteomes" id="UP000826709">
    <property type="component" value="Chromosome"/>
</dbReference>
<protein>
    <submittedName>
        <fullName evidence="2">Uncharacterized protein</fullName>
    </submittedName>
</protein>
<feature type="transmembrane region" description="Helical" evidence="1">
    <location>
        <begin position="295"/>
        <end position="319"/>
    </location>
</feature>
<dbReference type="KEGG" id="mfk:E2N92_00630"/>
<dbReference type="OrthoDB" id="93530at2157"/>